<dbReference type="RefSeq" id="WP_261892656.1">
    <property type="nucleotide sequence ID" value="NZ_AP024895.1"/>
</dbReference>
<evidence type="ECO:0000313" key="1">
    <source>
        <dbReference type="EMBL" id="WPC72853.1"/>
    </source>
</evidence>
<dbReference type="InterPro" id="IPR014094">
    <property type="entry name" value="LpoB"/>
</dbReference>
<gene>
    <name evidence="1" type="ORF">R8Z52_12035</name>
</gene>
<proteinExistence type="predicted"/>
<dbReference type="EMBL" id="CP138203">
    <property type="protein sequence ID" value="WPC72853.1"/>
    <property type="molecule type" value="Genomic_DNA"/>
</dbReference>
<evidence type="ECO:0000313" key="2">
    <source>
        <dbReference type="Proteomes" id="UP001304071"/>
    </source>
</evidence>
<dbReference type="Pfam" id="PF13036">
    <property type="entry name" value="LpoB"/>
    <property type="match status" value="1"/>
</dbReference>
<protein>
    <submittedName>
        <fullName evidence="1">Penicillin-binding protein activator LpoB</fullName>
    </submittedName>
</protein>
<reference evidence="1 2" key="1">
    <citation type="submission" date="2023-11" db="EMBL/GenBank/DDBJ databases">
        <title>Plant-associative lifestyle of Vibrio porteresiae and its evolutionary dynamics.</title>
        <authorList>
            <person name="Rameshkumar N."/>
            <person name="Kirti K."/>
        </authorList>
    </citation>
    <scope>NUCLEOTIDE SEQUENCE [LARGE SCALE GENOMIC DNA]</scope>
    <source>
        <strain evidence="1 2">MSSRF30</strain>
    </source>
</reference>
<name>A0ABZ0Q8T2_9VIBR</name>
<organism evidence="1 2">
    <name type="scientific">Vibrio porteresiae DSM 19223</name>
    <dbReference type="NCBI Taxonomy" id="1123496"/>
    <lineage>
        <taxon>Bacteria</taxon>
        <taxon>Pseudomonadati</taxon>
        <taxon>Pseudomonadota</taxon>
        <taxon>Gammaproteobacteria</taxon>
        <taxon>Vibrionales</taxon>
        <taxon>Vibrionaceae</taxon>
        <taxon>Vibrio</taxon>
    </lineage>
</organism>
<dbReference type="Proteomes" id="UP001304071">
    <property type="component" value="Chromosome 1"/>
</dbReference>
<sequence length="218" mass="24186">MSELSTDLHARKWYIGAILGSALMLSACSGIDNSAGRATVYEDASGSSKMVSGVGIESQDIITVTDKMMRDMLRSPSLMQRTTPPRVIIDSEYFTNESSSPVNKNLLTDRLRIGLNNAAAGKLIFVGRHFSDMVEKEREMKRTGVVDGGTIRKTQATAGADYRLGGRISSLDAMDTKDHAVSRYTQITFELIDLEYGTIVWSNYYEFRKSAQDDVVYR</sequence>
<keyword evidence="2" id="KW-1185">Reference proteome</keyword>
<accession>A0ABZ0Q8T2</accession>
<dbReference type="Gene3D" id="3.40.50.10610">
    <property type="entry name" value="ABC-type transport auxiliary lipoprotein component"/>
    <property type="match status" value="1"/>
</dbReference>